<dbReference type="OrthoDB" id="722566at2759"/>
<reference evidence="5" key="1">
    <citation type="submission" date="2020-03" db="EMBL/GenBank/DDBJ databases">
        <title>Draft Genome Sequence of Cylindrodendrum hubeiense.</title>
        <authorList>
            <person name="Buettner E."/>
            <person name="Kellner H."/>
        </authorList>
    </citation>
    <scope>NUCLEOTIDE SEQUENCE</scope>
    <source>
        <strain evidence="5">IHI 201604</strain>
    </source>
</reference>
<keyword evidence="6" id="KW-1185">Reference proteome</keyword>
<organism evidence="5 6">
    <name type="scientific">Cylindrodendrum hubeiense</name>
    <dbReference type="NCBI Taxonomy" id="595255"/>
    <lineage>
        <taxon>Eukaryota</taxon>
        <taxon>Fungi</taxon>
        <taxon>Dikarya</taxon>
        <taxon>Ascomycota</taxon>
        <taxon>Pezizomycotina</taxon>
        <taxon>Sordariomycetes</taxon>
        <taxon>Hypocreomycetidae</taxon>
        <taxon>Hypocreales</taxon>
        <taxon>Nectriaceae</taxon>
        <taxon>Cylindrodendrum</taxon>
    </lineage>
</organism>
<dbReference type="Pfam" id="PF12014">
    <property type="entry name" value="Cyclin_D1_bind"/>
    <property type="match status" value="1"/>
</dbReference>
<evidence type="ECO:0000313" key="5">
    <source>
        <dbReference type="EMBL" id="KAF7553913.1"/>
    </source>
</evidence>
<dbReference type="PANTHER" id="PTHR10706:SF130">
    <property type="entry name" value="F-BOX ONLY PROTEIN 31"/>
    <property type="match status" value="1"/>
</dbReference>
<comment type="pathway">
    <text evidence="1">Protein modification; protein ubiquitination.</text>
</comment>
<name>A0A9P5HEZ4_9HYPO</name>
<dbReference type="InterPro" id="IPR036047">
    <property type="entry name" value="F-box-like_dom_sf"/>
</dbReference>
<dbReference type="PANTHER" id="PTHR10706">
    <property type="entry name" value="F-BOX FAMILY PROTEIN"/>
    <property type="match status" value="1"/>
</dbReference>
<keyword evidence="2" id="KW-0833">Ubl conjugation pathway</keyword>
<evidence type="ECO:0000256" key="3">
    <source>
        <dbReference type="SAM" id="MobiDB-lite"/>
    </source>
</evidence>
<dbReference type="SMART" id="SM00256">
    <property type="entry name" value="FBOX"/>
    <property type="match status" value="1"/>
</dbReference>
<dbReference type="Proteomes" id="UP000722485">
    <property type="component" value="Unassembled WGS sequence"/>
</dbReference>
<gene>
    <name evidence="5" type="ORF">G7Z17_g3271</name>
</gene>
<accession>A0A9P5HEZ4</accession>
<protein>
    <recommendedName>
        <fullName evidence="4">F-box domain-containing protein</fullName>
    </recommendedName>
</protein>
<dbReference type="InterPro" id="IPR045048">
    <property type="entry name" value="FBXO31/39"/>
</dbReference>
<evidence type="ECO:0000313" key="6">
    <source>
        <dbReference type="Proteomes" id="UP000722485"/>
    </source>
</evidence>
<dbReference type="InterPro" id="IPR001810">
    <property type="entry name" value="F-box_dom"/>
</dbReference>
<sequence>MEEPSSSIMDASSSPASFQPTSQPSFDGCRLLTLPPELVDTILCHLSPYDVASVSATCHALRKHALSDVIWHSLVQENVPGLPLTSPAPCDSYHELYAAHHLLWFLPRYKIWFCDRELMGKLIVVRYDPRRGCIEGYQLLAGRSRTTYQHWAAHSQVVIHGFEPRVALHLDKPVIQFRIRPSGNDGGFSKRPGANRFADEIPMELDDRLAAMFSNFLLARPLDPEVADEKLAAGYPYGNIWPPPAVPARHRVSGGFEGRDRIILNPNDRPQRRSEVSDQAFRIRHWLEMAGSPPAPGIALAPTGSFAGFRHVLRGMQFENALAGGAGMTGGMAGIHLGEEVISYSTVDPALYTPTPLKPWRGIWVGDYSGHGCEFLLIHQPDDPPATDEELGIERANTESDAEWEARRTEARIYRGRLEAIKLTGDPNVPRGEHTFIVEDLGPDGYVGDATDPPFTGARVVKSRGHVAETDFVGEKFIDSQLLLISHDRLAQYWVGFGHISFFERVDIDSFLKP</sequence>
<evidence type="ECO:0000256" key="1">
    <source>
        <dbReference type="ARBA" id="ARBA00004906"/>
    </source>
</evidence>
<comment type="caution">
    <text evidence="5">The sequence shown here is derived from an EMBL/GenBank/DDBJ whole genome shotgun (WGS) entry which is preliminary data.</text>
</comment>
<evidence type="ECO:0000256" key="2">
    <source>
        <dbReference type="ARBA" id="ARBA00022786"/>
    </source>
</evidence>
<proteinExistence type="predicted"/>
<dbReference type="SUPFAM" id="SSF81383">
    <property type="entry name" value="F-box domain"/>
    <property type="match status" value="1"/>
</dbReference>
<dbReference type="Pfam" id="PF12937">
    <property type="entry name" value="F-box-like"/>
    <property type="match status" value="1"/>
</dbReference>
<dbReference type="EMBL" id="JAANBB010000039">
    <property type="protein sequence ID" value="KAF7553913.1"/>
    <property type="molecule type" value="Genomic_DNA"/>
</dbReference>
<feature type="region of interest" description="Disordered" evidence="3">
    <location>
        <begin position="1"/>
        <end position="22"/>
    </location>
</feature>
<dbReference type="AlphaFoldDB" id="A0A9P5HEZ4"/>
<dbReference type="Gene3D" id="1.20.1280.50">
    <property type="match status" value="1"/>
</dbReference>
<feature type="compositionally biased region" description="Low complexity" evidence="3">
    <location>
        <begin position="1"/>
        <end position="17"/>
    </location>
</feature>
<feature type="domain" description="F-box" evidence="4">
    <location>
        <begin position="28"/>
        <end position="74"/>
    </location>
</feature>
<dbReference type="PROSITE" id="PS50181">
    <property type="entry name" value="FBOX"/>
    <property type="match status" value="1"/>
</dbReference>
<evidence type="ECO:0000259" key="4">
    <source>
        <dbReference type="PROSITE" id="PS50181"/>
    </source>
</evidence>